<dbReference type="Pfam" id="PF00583">
    <property type="entry name" value="Acetyltransf_1"/>
    <property type="match status" value="1"/>
</dbReference>
<dbReference type="Proteomes" id="UP000619079">
    <property type="component" value="Unassembled WGS sequence"/>
</dbReference>
<dbReference type="GO" id="GO:0008080">
    <property type="term" value="F:N-acetyltransferase activity"/>
    <property type="evidence" value="ECO:0007669"/>
    <property type="project" value="TreeGrafter"/>
</dbReference>
<name>A0A8J7IQA6_9RHOB</name>
<dbReference type="InterPro" id="IPR051016">
    <property type="entry name" value="Diverse_Substrate_AcTransf"/>
</dbReference>
<dbReference type="AlphaFoldDB" id="A0A8J7IQA6"/>
<dbReference type="EMBL" id="JAELVR010000005">
    <property type="protein sequence ID" value="MBJ6371671.1"/>
    <property type="molecule type" value="Genomic_DNA"/>
</dbReference>
<dbReference type="PANTHER" id="PTHR10545:SF29">
    <property type="entry name" value="GH14572P-RELATED"/>
    <property type="match status" value="1"/>
</dbReference>
<evidence type="ECO:0000313" key="4">
    <source>
        <dbReference type="EMBL" id="MBJ6371671.1"/>
    </source>
</evidence>
<evidence type="ECO:0000256" key="2">
    <source>
        <dbReference type="ARBA" id="ARBA00023315"/>
    </source>
</evidence>
<comment type="caution">
    <text evidence="4">The sequence shown here is derived from an EMBL/GenBank/DDBJ whole genome shotgun (WGS) entry which is preliminary data.</text>
</comment>
<evidence type="ECO:0000259" key="3">
    <source>
        <dbReference type="PROSITE" id="PS51186"/>
    </source>
</evidence>
<dbReference type="PROSITE" id="PS51186">
    <property type="entry name" value="GNAT"/>
    <property type="match status" value="1"/>
</dbReference>
<proteinExistence type="predicted"/>
<accession>A0A8J7IQA6</accession>
<evidence type="ECO:0000313" key="5">
    <source>
        <dbReference type="Proteomes" id="UP000619079"/>
    </source>
</evidence>
<feature type="domain" description="N-acetyltransferase" evidence="3">
    <location>
        <begin position="2"/>
        <end position="156"/>
    </location>
</feature>
<dbReference type="InterPro" id="IPR016181">
    <property type="entry name" value="Acyl_CoA_acyltransferase"/>
</dbReference>
<dbReference type="CDD" id="cd04301">
    <property type="entry name" value="NAT_SF"/>
    <property type="match status" value="1"/>
</dbReference>
<dbReference type="InterPro" id="IPR000182">
    <property type="entry name" value="GNAT_dom"/>
</dbReference>
<sequence>MVVVSPVTRASLPFLTEGLRALARDLRDPFRATEETLARALFAARPACYGLLAQEGAALRGVVLYAPLMSTAFGTPGLYVSDLWIAKTARGTGLGRRMLARVAQHGRAVWGASFLRLAAYDDNPDALAFYQRLGFQTPEGETTLRLGGQLFDDLARSG</sequence>
<protein>
    <submittedName>
        <fullName evidence="4">GNAT family N-acetyltransferase</fullName>
    </submittedName>
</protein>
<keyword evidence="2" id="KW-0012">Acyltransferase</keyword>
<dbReference type="SUPFAM" id="SSF55729">
    <property type="entry name" value="Acyl-CoA N-acyltransferases (Nat)"/>
    <property type="match status" value="1"/>
</dbReference>
<keyword evidence="1" id="KW-0808">Transferase</keyword>
<evidence type="ECO:0000256" key="1">
    <source>
        <dbReference type="ARBA" id="ARBA00022679"/>
    </source>
</evidence>
<dbReference type="Gene3D" id="3.40.630.30">
    <property type="match status" value="1"/>
</dbReference>
<reference evidence="4" key="1">
    <citation type="submission" date="2020-12" db="EMBL/GenBank/DDBJ databases">
        <title>Sedimentitalea sp. nov., isolated from sand in Incheon.</title>
        <authorList>
            <person name="Kim W."/>
        </authorList>
    </citation>
    <scope>NUCLEOTIDE SEQUENCE</scope>
    <source>
        <strain evidence="4">CAU 1593</strain>
    </source>
</reference>
<organism evidence="4 5">
    <name type="scientific">Sedimentitalea arenosa</name>
    <dbReference type="NCBI Taxonomy" id="2798803"/>
    <lineage>
        <taxon>Bacteria</taxon>
        <taxon>Pseudomonadati</taxon>
        <taxon>Pseudomonadota</taxon>
        <taxon>Alphaproteobacteria</taxon>
        <taxon>Rhodobacterales</taxon>
        <taxon>Paracoccaceae</taxon>
        <taxon>Sedimentitalea</taxon>
    </lineage>
</organism>
<dbReference type="PANTHER" id="PTHR10545">
    <property type="entry name" value="DIAMINE N-ACETYLTRANSFERASE"/>
    <property type="match status" value="1"/>
</dbReference>
<gene>
    <name evidence="4" type="ORF">JF290_09045</name>
</gene>
<keyword evidence="5" id="KW-1185">Reference proteome</keyword>
<dbReference type="RefSeq" id="WP_199024526.1">
    <property type="nucleotide sequence ID" value="NZ_JAELVR010000005.1"/>
</dbReference>